<keyword evidence="3" id="KW-1185">Reference proteome</keyword>
<accession>A0A5Q2MFA1</accession>
<keyword evidence="1" id="KW-0472">Membrane</keyword>
<feature type="transmembrane region" description="Helical" evidence="1">
    <location>
        <begin position="50"/>
        <end position="68"/>
    </location>
</feature>
<feature type="transmembrane region" description="Helical" evidence="1">
    <location>
        <begin position="20"/>
        <end position="38"/>
    </location>
</feature>
<proteinExistence type="predicted"/>
<name>A0A5Q2MFA1_9ACTN</name>
<evidence type="ECO:0000313" key="2">
    <source>
        <dbReference type="EMBL" id="QGG40389.1"/>
    </source>
</evidence>
<dbReference type="Proteomes" id="UP000392064">
    <property type="component" value="Chromosome"/>
</dbReference>
<keyword evidence="1" id="KW-1133">Transmembrane helix</keyword>
<evidence type="ECO:0000313" key="3">
    <source>
        <dbReference type="Proteomes" id="UP000392064"/>
    </source>
</evidence>
<dbReference type="KEGG" id="aef:GEV26_02835"/>
<protein>
    <submittedName>
        <fullName evidence="2">Uncharacterized protein</fullName>
    </submittedName>
</protein>
<reference evidence="2 3" key="1">
    <citation type="submission" date="2019-11" db="EMBL/GenBank/DDBJ databases">
        <authorList>
            <person name="Li J."/>
        </authorList>
    </citation>
    <scope>NUCLEOTIDE SEQUENCE [LARGE SCALE GENOMIC DNA]</scope>
    <source>
        <strain evidence="2 3">MF47</strain>
    </source>
</reference>
<feature type="transmembrane region" description="Helical" evidence="1">
    <location>
        <begin position="119"/>
        <end position="138"/>
    </location>
</feature>
<keyword evidence="1" id="KW-0812">Transmembrane</keyword>
<gene>
    <name evidence="2" type="ORF">GEV26_02835</name>
</gene>
<evidence type="ECO:0000256" key="1">
    <source>
        <dbReference type="SAM" id="Phobius"/>
    </source>
</evidence>
<dbReference type="EMBL" id="CP045737">
    <property type="protein sequence ID" value="QGG40389.1"/>
    <property type="molecule type" value="Genomic_DNA"/>
</dbReference>
<dbReference type="AlphaFoldDB" id="A0A5Q2MFA1"/>
<feature type="transmembrane region" description="Helical" evidence="1">
    <location>
        <begin position="144"/>
        <end position="166"/>
    </location>
</feature>
<dbReference type="RefSeq" id="WP_153651661.1">
    <property type="nucleotide sequence ID" value="NZ_CP045737.1"/>
</dbReference>
<sequence>MRSMPQWWNRQHGVLRWTAGIALCAGLYALGHLLVASIFDLDPASDRSLISWLFILVSLPLVPVGALVQRRRLGGRGQLSLYRQAYRTGVVPEGADVERWRPVVRKQLRFIREGRRVHLIWWSLMLAAVVAAIGTILVRGTASYLIFILPVLGLLTVLVVVSAWGLDRLWRWRQGQFERLSRALGQERATEPAG</sequence>
<organism evidence="2 3">
    <name type="scientific">Aeromicrobium yanjiei</name>
    <dbReference type="NCBI Taxonomy" id="2662028"/>
    <lineage>
        <taxon>Bacteria</taxon>
        <taxon>Bacillati</taxon>
        <taxon>Actinomycetota</taxon>
        <taxon>Actinomycetes</taxon>
        <taxon>Propionibacteriales</taxon>
        <taxon>Nocardioidaceae</taxon>
        <taxon>Aeromicrobium</taxon>
    </lineage>
</organism>